<dbReference type="RefSeq" id="WP_115273837.1">
    <property type="nucleotide sequence ID" value="NZ_JABTYF010000004.1"/>
</dbReference>
<dbReference type="EMBL" id="UGUY01000001">
    <property type="protein sequence ID" value="SUD67985.1"/>
    <property type="molecule type" value="Genomic_DNA"/>
</dbReference>
<proteinExistence type="predicted"/>
<name>A0A379KJ01_PSEPU</name>
<gene>
    <name evidence="1" type="ORF">NCTC7914_02109</name>
</gene>
<dbReference type="Proteomes" id="UP000254602">
    <property type="component" value="Unassembled WGS sequence"/>
</dbReference>
<evidence type="ECO:0000313" key="2">
    <source>
        <dbReference type="Proteomes" id="UP000254602"/>
    </source>
</evidence>
<reference evidence="1 2" key="1">
    <citation type="submission" date="2018-06" db="EMBL/GenBank/DDBJ databases">
        <authorList>
            <consortium name="Pathogen Informatics"/>
            <person name="Doyle S."/>
        </authorList>
    </citation>
    <scope>NUCLEOTIDE SEQUENCE [LARGE SCALE GENOMIC DNA]</scope>
    <source>
        <strain evidence="1 2">NCTC7914</strain>
    </source>
</reference>
<protein>
    <submittedName>
        <fullName evidence="1">Uncharacterized protein</fullName>
    </submittedName>
</protein>
<accession>A0A379KJ01</accession>
<organism evidence="1 2">
    <name type="scientific">Pseudomonas putida</name>
    <name type="common">Arthrobacter siderocapsulatus</name>
    <dbReference type="NCBI Taxonomy" id="303"/>
    <lineage>
        <taxon>Bacteria</taxon>
        <taxon>Pseudomonadati</taxon>
        <taxon>Pseudomonadota</taxon>
        <taxon>Gammaproteobacteria</taxon>
        <taxon>Pseudomonadales</taxon>
        <taxon>Pseudomonadaceae</taxon>
        <taxon>Pseudomonas</taxon>
    </lineage>
</organism>
<dbReference type="AlphaFoldDB" id="A0A379KJ01"/>
<sequence>MTDQERLSTIQSYAWTLELLGEALVQHDEMLECEHNPHLSFRNTAGIHQAIRIISQLASEQCAKTSLLQGEAGEAGEGSR</sequence>
<evidence type="ECO:0000313" key="1">
    <source>
        <dbReference type="EMBL" id="SUD67985.1"/>
    </source>
</evidence>